<feature type="compositionally biased region" description="Basic and acidic residues" evidence="6">
    <location>
        <begin position="218"/>
        <end position="230"/>
    </location>
</feature>
<dbReference type="EMBL" id="CAVMBE010000035">
    <property type="protein sequence ID" value="CAK4030355.1"/>
    <property type="molecule type" value="Genomic_DNA"/>
</dbReference>
<accession>A0AAI9EBU6</accession>
<reference evidence="7" key="1">
    <citation type="submission" date="2023-11" db="EMBL/GenBank/DDBJ databases">
        <authorList>
            <person name="Alioto T."/>
            <person name="Alioto T."/>
            <person name="Gomez Garrido J."/>
        </authorList>
    </citation>
    <scope>NUCLEOTIDE SEQUENCE</scope>
</reference>
<evidence type="ECO:0000313" key="7">
    <source>
        <dbReference type="EMBL" id="CAK4030355.1"/>
    </source>
</evidence>
<comment type="subcellular location">
    <subcellularLocation>
        <location evidence="1">Nucleus</location>
    </subcellularLocation>
</comment>
<dbReference type="PANTHER" id="PTHR15263">
    <property type="entry name" value="I-KAPPA-B-LIKE PROTEIN IKBL"/>
    <property type="match status" value="1"/>
</dbReference>
<keyword evidence="8" id="KW-1185">Reference proteome</keyword>
<dbReference type="GO" id="GO:0043124">
    <property type="term" value="P:negative regulation of canonical NF-kappaB signal transduction"/>
    <property type="evidence" value="ECO:0007669"/>
    <property type="project" value="InterPro"/>
</dbReference>
<feature type="compositionally biased region" description="Basic and acidic residues" evidence="6">
    <location>
        <begin position="162"/>
        <end position="206"/>
    </location>
</feature>
<organism evidence="7 8">
    <name type="scientific">Lecanosticta acicola</name>
    <dbReference type="NCBI Taxonomy" id="111012"/>
    <lineage>
        <taxon>Eukaryota</taxon>
        <taxon>Fungi</taxon>
        <taxon>Dikarya</taxon>
        <taxon>Ascomycota</taxon>
        <taxon>Pezizomycotina</taxon>
        <taxon>Dothideomycetes</taxon>
        <taxon>Dothideomycetidae</taxon>
        <taxon>Mycosphaerellales</taxon>
        <taxon>Mycosphaerellaceae</taxon>
        <taxon>Lecanosticta</taxon>
    </lineage>
</organism>
<feature type="compositionally biased region" description="Low complexity" evidence="6">
    <location>
        <begin position="207"/>
        <end position="217"/>
    </location>
</feature>
<dbReference type="PANTHER" id="PTHR15263:SF1">
    <property type="entry name" value="NF-KAPPA-B INHIBITOR-LIKE PROTEIN 1"/>
    <property type="match status" value="1"/>
</dbReference>
<dbReference type="Proteomes" id="UP001296104">
    <property type="component" value="Unassembled WGS sequence"/>
</dbReference>
<sequence length="356" mass="42054">MATLVTEWDAFQLLQIKNLDTHTVTCVGYAPSKRRRCQNPIAQHNRMAANEILQKLPRRALDQDHLYTHLERLAGLLLCRRNHQDQACTVATEWHRTVISQVNGRHRHYSATNRIYRNCTLQAFKTEQTSSCDDDWQEEISRLQRELEEAKRRQRAANAQRAYERQEEEAHRQARRERDQKDVEERRKPVQEEARQEEARRAEGGRRQQQQEQSSRAAEARQRREQEARAKAQQNDITWSEAWRRYEQRWLEIREMSEEDLAKISSGSLHWPVKSGKFQDVNEANVEAFLRNASDDVYSCREAYLKVLNGQNLRWHPDKIGRFSGLRGDDISEALFTLVAQVINRERDASRLKSRL</sequence>
<evidence type="ECO:0000256" key="2">
    <source>
        <dbReference type="ARBA" id="ARBA00022553"/>
    </source>
</evidence>
<keyword evidence="2" id="KW-0597">Phosphoprotein</keyword>
<evidence type="ECO:0000256" key="4">
    <source>
        <dbReference type="ARBA" id="ARBA00023043"/>
    </source>
</evidence>
<dbReference type="GO" id="GO:0005634">
    <property type="term" value="C:nucleus"/>
    <property type="evidence" value="ECO:0007669"/>
    <property type="project" value="UniProtKB-SubCell"/>
</dbReference>
<feature type="region of interest" description="Disordered" evidence="6">
    <location>
        <begin position="151"/>
        <end position="234"/>
    </location>
</feature>
<keyword evidence="3" id="KW-0677">Repeat</keyword>
<name>A0AAI9EBU6_9PEZI</name>
<comment type="caution">
    <text evidence="7">The sequence shown here is derived from an EMBL/GenBank/DDBJ whole genome shotgun (WGS) entry which is preliminary data.</text>
</comment>
<protein>
    <submittedName>
        <fullName evidence="7">Uncharacterized protein</fullName>
    </submittedName>
</protein>
<dbReference type="AlphaFoldDB" id="A0AAI9EBU6"/>
<dbReference type="InterPro" id="IPR038753">
    <property type="entry name" value="NFKBIL1"/>
</dbReference>
<evidence type="ECO:0000313" key="8">
    <source>
        <dbReference type="Proteomes" id="UP001296104"/>
    </source>
</evidence>
<proteinExistence type="predicted"/>
<gene>
    <name evidence="7" type="ORF">LECACI_7A005513</name>
</gene>
<evidence type="ECO:0000256" key="5">
    <source>
        <dbReference type="ARBA" id="ARBA00023242"/>
    </source>
</evidence>
<evidence type="ECO:0000256" key="6">
    <source>
        <dbReference type="SAM" id="MobiDB-lite"/>
    </source>
</evidence>
<evidence type="ECO:0000256" key="3">
    <source>
        <dbReference type="ARBA" id="ARBA00022737"/>
    </source>
</evidence>
<evidence type="ECO:0000256" key="1">
    <source>
        <dbReference type="ARBA" id="ARBA00004123"/>
    </source>
</evidence>
<keyword evidence="5" id="KW-0539">Nucleus</keyword>
<keyword evidence="4" id="KW-0040">ANK repeat</keyword>